<evidence type="ECO:0000313" key="1">
    <source>
        <dbReference type="EMBL" id="MCT4372650.1"/>
    </source>
</evidence>
<dbReference type="CDD" id="cd02795">
    <property type="entry name" value="CBM6-CBM35-CBM36_like"/>
    <property type="match status" value="1"/>
</dbReference>
<dbReference type="EMBL" id="NTHN02000052">
    <property type="protein sequence ID" value="MCT4372650.1"/>
    <property type="molecule type" value="Genomic_DNA"/>
</dbReference>
<dbReference type="SUPFAM" id="SSF69318">
    <property type="entry name" value="Integrin alpha N-terminal domain"/>
    <property type="match status" value="1"/>
</dbReference>
<dbReference type="InterPro" id="IPR011049">
    <property type="entry name" value="Serralysin-like_metalloprot_C"/>
</dbReference>
<dbReference type="PANTHER" id="PTHR45460:SF2">
    <property type="entry name" value="ALPHA 1,3 GLUCANASE, GH71 FAMILY (EUROFUNG)"/>
    <property type="match status" value="1"/>
</dbReference>
<dbReference type="PANTHER" id="PTHR45460">
    <property type="entry name" value="SIMILAR TO CYSTEINE PROTEINASE"/>
    <property type="match status" value="1"/>
</dbReference>
<keyword evidence="2" id="KW-1185">Reference proteome</keyword>
<name>A0ABT2KQY6_9RHOB</name>
<dbReference type="PRINTS" id="PR00313">
    <property type="entry name" value="CABNDNGRPT"/>
</dbReference>
<dbReference type="SUPFAM" id="SSF51120">
    <property type="entry name" value="beta-Roll"/>
    <property type="match status" value="1"/>
</dbReference>
<dbReference type="RefSeq" id="WP_260349976.1">
    <property type="nucleotide sequence ID" value="NZ_NTHN02000052.1"/>
</dbReference>
<sequence length="1173" mass="125792">MIEVRGAQDGGEPLRTDYLDIAASASPAQGESFVIEAEALEILSGFSVVGNGAASADQVLQHTEGLEARAVYEVQQRGRFDLTLGYFDETDGVSFLQVLLNGEQIAAFDWDTDQGAAIASTASRTERLLAGLDLEVGDRLEFVGHGDRGEPLRLDTLTFTRALETVDYDPFLSELPNVEMVVRRGDHVALLTPLEDESRYDDEVLYRIVDATDRGWEFYALLTAQEPGLHPIYSIDGLGTFAVVERTIGAGGGYLGQTGIEMWADPYFDVYMHDRLRDTGLYDHVPFYELGRNFWFYGAGLGAIPVDVATSYAVTMQYYAMDFAGVEGAPFGTLTWPEIRAEILDDLSQYYLQDPTLDWGNTIEINAAPDWPEAYADWKGSDLLASLFARMMEDFGIEAYARMWQLIGQASYTFNADVAAENFFSAAMEATGIDYHFLRKQGGEDFVIGNDGQNALQGPEAPSAPLVMHGFAGDDHLESRTAWNSPGALLFGGGGNDSLVAGLAGDTLVGGMGNDVLEGLDRRAFLYGGDGDDWLSSAGHLYGGAGADTFALDGLVNGVASSNTYIHDYQPWLDVVDLGGHPIEYATETEGGVLLRIDLDALDGDNVYVMGVDDLEEIAFANLSGGPIPLRYETEDMEIVSGFEVVRNSVASGEYYLEHRSLGEAHARLQVAQNGAFDITVGYFDESDGLSSLAILLNGEEIAAFDWDDDTGSTLASRASKTEFTLEGLVLSGDDVFELVGHGDGDEPLRVDYLELTPTSLPGATDIWFEEVSPDGVGNRVMIGRNDGTGAFTEIDPGVRSDGRSVLAADVDGDGDDDFVELGGPQSLDGIVEIPPRDVDAVPVELDFSFTIHENIGGGQFVISESYDLRIELPLQRFILENGFLTLPEELLDIQDAADADGDGDIDLLATSYISESLLIFENDGAGHFQVMARSDATPLGADGNEALFIEFTGDEALDAIVATDGNDSPGLWLWINDGSGHLVYGGVFGGAEDSAGDPQVVDLDSDGDLDAIFIGGGEGHGINTMLNDSPLSSPSIVMGDFASVGSARAADFDGDGKAEMVAAGLSQGDEIPPGLRLFEVVISEDSVDFVEASYDPRSSGDVKAPADYDLDGDIDLLLTRGGPDGFLVTLLLNDGSGHFEDGGEIVAPFSPAEYSWGPQIHQGHFESQDSLL</sequence>
<dbReference type="Proteomes" id="UP000217448">
    <property type="component" value="Unassembled WGS sequence"/>
</dbReference>
<comment type="caution">
    <text evidence="1">The sequence shown here is derived from an EMBL/GenBank/DDBJ whole genome shotgun (WGS) entry which is preliminary data.</text>
</comment>
<reference evidence="2" key="1">
    <citation type="submission" date="2023-07" db="EMBL/GenBank/DDBJ databases">
        <title>Yangia mangrovi SAOS 153D genome.</title>
        <authorList>
            <person name="Verma A."/>
            <person name="Pal Y."/>
            <person name="Sundharam S."/>
            <person name="Bisht B."/>
            <person name="Srinivasan K."/>
        </authorList>
    </citation>
    <scope>NUCLEOTIDE SEQUENCE [LARGE SCALE GENOMIC DNA]</scope>
    <source>
        <strain evidence="2">SAOS 153D</strain>
    </source>
</reference>
<organism evidence="1 2">
    <name type="scientific">Alloyangia mangrovi</name>
    <dbReference type="NCBI Taxonomy" id="1779329"/>
    <lineage>
        <taxon>Bacteria</taxon>
        <taxon>Pseudomonadati</taxon>
        <taxon>Pseudomonadota</taxon>
        <taxon>Alphaproteobacteria</taxon>
        <taxon>Rhodobacterales</taxon>
        <taxon>Roseobacteraceae</taxon>
        <taxon>Alloyangia</taxon>
    </lineage>
</organism>
<dbReference type="Gene3D" id="2.150.10.10">
    <property type="entry name" value="Serralysin-like metalloprotease, C-terminal"/>
    <property type="match status" value="1"/>
</dbReference>
<proteinExistence type="predicted"/>
<accession>A0ABT2KQY6</accession>
<protein>
    <submittedName>
        <fullName evidence="1">Uncharacterized protein</fullName>
    </submittedName>
</protein>
<dbReference type="InterPro" id="IPR028994">
    <property type="entry name" value="Integrin_alpha_N"/>
</dbReference>
<evidence type="ECO:0000313" key="2">
    <source>
        <dbReference type="Proteomes" id="UP000217448"/>
    </source>
</evidence>
<gene>
    <name evidence="1" type="ORF">CLG85_021015</name>
</gene>